<organism evidence="2 3">
    <name type="scientific">Conexibacter arvalis</name>
    <dbReference type="NCBI Taxonomy" id="912552"/>
    <lineage>
        <taxon>Bacteria</taxon>
        <taxon>Bacillati</taxon>
        <taxon>Actinomycetota</taxon>
        <taxon>Thermoleophilia</taxon>
        <taxon>Solirubrobacterales</taxon>
        <taxon>Conexibacteraceae</taxon>
        <taxon>Conexibacter</taxon>
    </lineage>
</organism>
<accession>A0A840IBS5</accession>
<keyword evidence="3" id="KW-1185">Reference proteome</keyword>
<dbReference type="GO" id="GO:0042781">
    <property type="term" value="F:3'-tRNA processing endoribonuclease activity"/>
    <property type="evidence" value="ECO:0007669"/>
    <property type="project" value="TreeGrafter"/>
</dbReference>
<dbReference type="EMBL" id="JACHNU010000001">
    <property type="protein sequence ID" value="MBB4661701.1"/>
    <property type="molecule type" value="Genomic_DNA"/>
</dbReference>
<dbReference type="InterPro" id="IPR001279">
    <property type="entry name" value="Metallo-B-lactamas"/>
</dbReference>
<dbReference type="SUPFAM" id="SSF56281">
    <property type="entry name" value="Metallo-hydrolase/oxidoreductase"/>
    <property type="match status" value="1"/>
</dbReference>
<name>A0A840IBS5_9ACTN</name>
<proteinExistence type="predicted"/>
<reference evidence="2 3" key="1">
    <citation type="submission" date="2020-08" db="EMBL/GenBank/DDBJ databases">
        <title>Genomic Encyclopedia of Archaeal and Bacterial Type Strains, Phase II (KMG-II): from individual species to whole genera.</title>
        <authorList>
            <person name="Goeker M."/>
        </authorList>
    </citation>
    <scope>NUCLEOTIDE SEQUENCE [LARGE SCALE GENOMIC DNA]</scope>
    <source>
        <strain evidence="2 3">DSM 23288</strain>
    </source>
</reference>
<sequence length="253" mass="27609">MKITVLGKSPAWQDPGGACSGYLVEEEDCCLLLDCGNGVFGKLRERRDYEEVDAVVVSHLHSDHCFDLIPYAYALSYSPRAREFPNPRPTLYAPPGGQESFRAVTGTWGLAELVEQAFCLIEYEPETTIDLGPLQIRFHEVPHFIRTFAVQVTSRAGSFTFGADCCPNDALVEFARGTDLLMLEATLEHPEPDGQRGHLTAAEAGAHGRRAGAGQLVLTHFEQGDHAERFRAQAAAEFGGPVELAVEGAVYTV</sequence>
<dbReference type="InterPro" id="IPR036866">
    <property type="entry name" value="RibonucZ/Hydroxyglut_hydro"/>
</dbReference>
<gene>
    <name evidence="2" type="ORF">BDZ31_001274</name>
</gene>
<feature type="domain" description="Metallo-beta-lactamase" evidence="1">
    <location>
        <begin position="18"/>
        <end position="198"/>
    </location>
</feature>
<dbReference type="RefSeq" id="WP_183340091.1">
    <property type="nucleotide sequence ID" value="NZ_JACHNU010000001.1"/>
</dbReference>
<dbReference type="Proteomes" id="UP000585272">
    <property type="component" value="Unassembled WGS sequence"/>
</dbReference>
<evidence type="ECO:0000313" key="3">
    <source>
        <dbReference type="Proteomes" id="UP000585272"/>
    </source>
</evidence>
<protein>
    <submittedName>
        <fullName evidence="2">Ribonuclease BN (tRNA processing enzyme)</fullName>
    </submittedName>
</protein>
<dbReference type="Pfam" id="PF12706">
    <property type="entry name" value="Lactamase_B_2"/>
    <property type="match status" value="1"/>
</dbReference>
<dbReference type="Gene3D" id="3.60.15.10">
    <property type="entry name" value="Ribonuclease Z/Hydroxyacylglutathione hydrolase-like"/>
    <property type="match status" value="1"/>
</dbReference>
<comment type="caution">
    <text evidence="2">The sequence shown here is derived from an EMBL/GenBank/DDBJ whole genome shotgun (WGS) entry which is preliminary data.</text>
</comment>
<evidence type="ECO:0000259" key="1">
    <source>
        <dbReference type="SMART" id="SM00849"/>
    </source>
</evidence>
<evidence type="ECO:0000313" key="2">
    <source>
        <dbReference type="EMBL" id="MBB4661701.1"/>
    </source>
</evidence>
<dbReference type="SMART" id="SM00849">
    <property type="entry name" value="Lactamase_B"/>
    <property type="match status" value="1"/>
</dbReference>
<dbReference type="CDD" id="cd07716">
    <property type="entry name" value="RNaseZ_short-form-like_MBL-fold"/>
    <property type="match status" value="1"/>
</dbReference>
<dbReference type="PANTHER" id="PTHR46018">
    <property type="entry name" value="ZINC PHOSPHODIESTERASE ELAC PROTEIN 1"/>
    <property type="match status" value="1"/>
</dbReference>
<dbReference type="AlphaFoldDB" id="A0A840IBS5"/>
<dbReference type="PANTHER" id="PTHR46018:SF4">
    <property type="entry name" value="METALLO-HYDROLASE YHFI-RELATED"/>
    <property type="match status" value="1"/>
</dbReference>